<evidence type="ECO:0000256" key="6">
    <source>
        <dbReference type="ARBA" id="ARBA00022840"/>
    </source>
</evidence>
<reference evidence="10" key="1">
    <citation type="submission" date="2023-06" db="EMBL/GenBank/DDBJ databases">
        <authorList>
            <person name="Delattre M."/>
        </authorList>
    </citation>
    <scope>NUCLEOTIDE SEQUENCE</scope>
    <source>
        <strain evidence="10">AF72</strain>
    </source>
</reference>
<keyword evidence="3" id="KW-0808">Transferase</keyword>
<evidence type="ECO:0000256" key="2">
    <source>
        <dbReference type="ARBA" id="ARBA00022527"/>
    </source>
</evidence>
<feature type="domain" description="Protein kinase" evidence="9">
    <location>
        <begin position="45"/>
        <end position="330"/>
    </location>
</feature>
<feature type="non-terminal residue" evidence="10">
    <location>
        <position position="524"/>
    </location>
</feature>
<keyword evidence="6" id="KW-0067">ATP-binding</keyword>
<dbReference type="Pfam" id="PF00069">
    <property type="entry name" value="Pkinase"/>
    <property type="match status" value="1"/>
</dbReference>
<keyword evidence="4" id="KW-0547">Nucleotide-binding</keyword>
<gene>
    <name evidence="10" type="ORF">MSPICULIGERA_LOCUS16652</name>
</gene>
<evidence type="ECO:0000256" key="3">
    <source>
        <dbReference type="ARBA" id="ARBA00022679"/>
    </source>
</evidence>
<evidence type="ECO:0000313" key="10">
    <source>
        <dbReference type="EMBL" id="CAJ0578394.1"/>
    </source>
</evidence>
<organism evidence="10 11">
    <name type="scientific">Mesorhabditis spiculigera</name>
    <dbReference type="NCBI Taxonomy" id="96644"/>
    <lineage>
        <taxon>Eukaryota</taxon>
        <taxon>Metazoa</taxon>
        <taxon>Ecdysozoa</taxon>
        <taxon>Nematoda</taxon>
        <taxon>Chromadorea</taxon>
        <taxon>Rhabditida</taxon>
        <taxon>Rhabditina</taxon>
        <taxon>Rhabditomorpha</taxon>
        <taxon>Rhabditoidea</taxon>
        <taxon>Rhabditidae</taxon>
        <taxon>Mesorhabditinae</taxon>
        <taxon>Mesorhabditis</taxon>
    </lineage>
</organism>
<comment type="catalytic activity">
    <reaction evidence="7">
        <text>L-threonyl-[protein] + ATP = O-phospho-L-threonyl-[protein] + ADP + H(+)</text>
        <dbReference type="Rhea" id="RHEA:46608"/>
        <dbReference type="Rhea" id="RHEA-COMP:11060"/>
        <dbReference type="Rhea" id="RHEA-COMP:11605"/>
        <dbReference type="ChEBI" id="CHEBI:15378"/>
        <dbReference type="ChEBI" id="CHEBI:30013"/>
        <dbReference type="ChEBI" id="CHEBI:30616"/>
        <dbReference type="ChEBI" id="CHEBI:61977"/>
        <dbReference type="ChEBI" id="CHEBI:456216"/>
        <dbReference type="EC" id="2.7.11.1"/>
    </reaction>
</comment>
<dbReference type="EMBL" id="CATQJA010002653">
    <property type="protein sequence ID" value="CAJ0578394.1"/>
    <property type="molecule type" value="Genomic_DNA"/>
</dbReference>
<dbReference type="Proteomes" id="UP001177023">
    <property type="component" value="Unassembled WGS sequence"/>
</dbReference>
<keyword evidence="11" id="KW-1185">Reference proteome</keyword>
<dbReference type="InterPro" id="IPR000719">
    <property type="entry name" value="Prot_kinase_dom"/>
</dbReference>
<evidence type="ECO:0000256" key="7">
    <source>
        <dbReference type="ARBA" id="ARBA00047899"/>
    </source>
</evidence>
<dbReference type="PANTHER" id="PTHR48012:SF10">
    <property type="entry name" value="FI20177P1"/>
    <property type="match status" value="1"/>
</dbReference>
<evidence type="ECO:0000313" key="11">
    <source>
        <dbReference type="Proteomes" id="UP001177023"/>
    </source>
</evidence>
<dbReference type="GO" id="GO:0005524">
    <property type="term" value="F:ATP binding"/>
    <property type="evidence" value="ECO:0007669"/>
    <property type="project" value="UniProtKB-KW"/>
</dbReference>
<comment type="caution">
    <text evidence="10">The sequence shown here is derived from an EMBL/GenBank/DDBJ whole genome shotgun (WGS) entry which is preliminary data.</text>
</comment>
<dbReference type="CDD" id="cd00180">
    <property type="entry name" value="PKc"/>
    <property type="match status" value="1"/>
</dbReference>
<keyword evidence="5" id="KW-0418">Kinase</keyword>
<accession>A0AA36D1T8</accession>
<keyword evidence="2" id="KW-0723">Serine/threonine-protein kinase</keyword>
<comment type="catalytic activity">
    <reaction evidence="8">
        <text>L-seryl-[protein] + ATP = O-phospho-L-seryl-[protein] + ADP + H(+)</text>
        <dbReference type="Rhea" id="RHEA:17989"/>
        <dbReference type="Rhea" id="RHEA-COMP:9863"/>
        <dbReference type="Rhea" id="RHEA-COMP:11604"/>
        <dbReference type="ChEBI" id="CHEBI:15378"/>
        <dbReference type="ChEBI" id="CHEBI:29999"/>
        <dbReference type="ChEBI" id="CHEBI:30616"/>
        <dbReference type="ChEBI" id="CHEBI:83421"/>
        <dbReference type="ChEBI" id="CHEBI:456216"/>
        <dbReference type="EC" id="2.7.11.1"/>
    </reaction>
</comment>
<dbReference type="GO" id="GO:0004674">
    <property type="term" value="F:protein serine/threonine kinase activity"/>
    <property type="evidence" value="ECO:0007669"/>
    <property type="project" value="UniProtKB-KW"/>
</dbReference>
<protein>
    <recommendedName>
        <fullName evidence="9">Protein kinase domain-containing protein</fullName>
    </recommendedName>
</protein>
<dbReference type="AlphaFoldDB" id="A0AA36D1T8"/>
<evidence type="ECO:0000256" key="8">
    <source>
        <dbReference type="ARBA" id="ARBA00048679"/>
    </source>
</evidence>
<name>A0AA36D1T8_9BILA</name>
<dbReference type="GO" id="GO:0005737">
    <property type="term" value="C:cytoplasm"/>
    <property type="evidence" value="ECO:0007669"/>
    <property type="project" value="TreeGrafter"/>
</dbReference>
<dbReference type="PROSITE" id="PS50011">
    <property type="entry name" value="PROTEIN_KINASE_DOM"/>
    <property type="match status" value="1"/>
</dbReference>
<dbReference type="SUPFAM" id="SSF56112">
    <property type="entry name" value="Protein kinase-like (PK-like)"/>
    <property type="match status" value="1"/>
</dbReference>
<evidence type="ECO:0000256" key="5">
    <source>
        <dbReference type="ARBA" id="ARBA00022777"/>
    </source>
</evidence>
<evidence type="ECO:0000256" key="1">
    <source>
        <dbReference type="ARBA" id="ARBA00008874"/>
    </source>
</evidence>
<dbReference type="Gene3D" id="3.30.200.20">
    <property type="entry name" value="Phosphorylase Kinase, domain 1"/>
    <property type="match status" value="1"/>
</dbReference>
<proteinExistence type="inferred from homology"/>
<comment type="similarity">
    <text evidence="1">Belongs to the protein kinase superfamily. STE Ser/Thr protein kinase family. STE20 subfamily.</text>
</comment>
<dbReference type="InterPro" id="IPR050629">
    <property type="entry name" value="STE20/SPS1-PAK"/>
</dbReference>
<evidence type="ECO:0000256" key="4">
    <source>
        <dbReference type="ARBA" id="ARBA00022741"/>
    </source>
</evidence>
<sequence>MTTNALDCSRAVDKRRRFISLVTDMMAKEGTDRRDEWPHDIPNDYQKCSVLSNGQFGMVVAALCRETNRPTLDPRACVLKIRYLGRMSDKILSPTGELEDDAKLEDLVKRLVTDVYIMNRMRHVNILHLHAVAVDAGDLTFVMPRFYCLDNLINMWRHKFRDESMPADLIMRIVRQICVGLDFLKQANVFHRTIQADNIYLTRNGRVKLAHFSAAKFYEKQFNLCEAESRETCLSYDGAADIWAIGILVLRMVTFFPNEQWQRLHPDFAFTMRQERMPFVWIIADLTQLRVRMRKAANGLNLCRWLSEKILTLKPSKRATPEEIIASKIVKKLCSNTMEEDCDVLHRRFISALDWPNRERLEADRPNYDCLESKDIPAEFYWDGLGTWKMLERAVFEFDGKITETTTPETEQTSYSEVSGRAFRLDLKTDVLSVFSGRFLFSQAHTLLAQLAGLVNEGRFHWCDLLIIDHLIREGATEAMRRHADSQRGSCSVVDRGNTTTLPLYHSRPRHCSVNVRLISFDQE</sequence>
<dbReference type="InterPro" id="IPR011009">
    <property type="entry name" value="Kinase-like_dom_sf"/>
</dbReference>
<dbReference type="Gene3D" id="1.10.510.10">
    <property type="entry name" value="Transferase(Phosphotransferase) domain 1"/>
    <property type="match status" value="1"/>
</dbReference>
<dbReference type="PANTHER" id="PTHR48012">
    <property type="entry name" value="STERILE20-LIKE KINASE, ISOFORM B-RELATED"/>
    <property type="match status" value="1"/>
</dbReference>
<evidence type="ECO:0000259" key="9">
    <source>
        <dbReference type="PROSITE" id="PS50011"/>
    </source>
</evidence>